<organism evidence="2 3">
    <name type="scientific">Daphnia magna</name>
    <dbReference type="NCBI Taxonomy" id="35525"/>
    <lineage>
        <taxon>Eukaryota</taxon>
        <taxon>Metazoa</taxon>
        <taxon>Ecdysozoa</taxon>
        <taxon>Arthropoda</taxon>
        <taxon>Crustacea</taxon>
        <taxon>Branchiopoda</taxon>
        <taxon>Diplostraca</taxon>
        <taxon>Cladocera</taxon>
        <taxon>Anomopoda</taxon>
        <taxon>Daphniidae</taxon>
        <taxon>Daphnia</taxon>
    </lineage>
</organism>
<keyword evidence="3" id="KW-1185">Reference proteome</keyword>
<name>A0A164V269_9CRUS</name>
<feature type="compositionally biased region" description="Basic residues" evidence="1">
    <location>
        <begin position="14"/>
        <end position="23"/>
    </location>
</feature>
<dbReference type="AlphaFoldDB" id="A0A164V269"/>
<reference evidence="2 3" key="1">
    <citation type="submission" date="2016-03" db="EMBL/GenBank/DDBJ databases">
        <title>EvidentialGene: Evidence-directed Construction of Genes on Genomes.</title>
        <authorList>
            <person name="Gilbert D.G."/>
            <person name="Choi J.-H."/>
            <person name="Mockaitis K."/>
            <person name="Colbourne J."/>
            <person name="Pfrender M."/>
        </authorList>
    </citation>
    <scope>NUCLEOTIDE SEQUENCE [LARGE SCALE GENOMIC DNA]</scope>
    <source>
        <strain evidence="2 3">Xinb3</strain>
        <tissue evidence="2">Complete organism</tissue>
    </source>
</reference>
<dbReference type="EMBL" id="LRGB01001473">
    <property type="protein sequence ID" value="KZS11893.1"/>
    <property type="molecule type" value="Genomic_DNA"/>
</dbReference>
<dbReference type="Proteomes" id="UP000076858">
    <property type="component" value="Unassembled WGS sequence"/>
</dbReference>
<evidence type="ECO:0000256" key="1">
    <source>
        <dbReference type="SAM" id="MobiDB-lite"/>
    </source>
</evidence>
<gene>
    <name evidence="2" type="ORF">APZ42_023312</name>
</gene>
<evidence type="ECO:0000313" key="3">
    <source>
        <dbReference type="Proteomes" id="UP000076858"/>
    </source>
</evidence>
<proteinExistence type="predicted"/>
<feature type="region of interest" description="Disordered" evidence="1">
    <location>
        <begin position="1"/>
        <end position="29"/>
    </location>
</feature>
<sequence length="29" mass="3468">MTLRSYDRETLSRGVRKMKKNNNKKPNTT</sequence>
<evidence type="ECO:0000313" key="2">
    <source>
        <dbReference type="EMBL" id="KZS11893.1"/>
    </source>
</evidence>
<feature type="compositionally biased region" description="Basic and acidic residues" evidence="1">
    <location>
        <begin position="1"/>
        <end position="11"/>
    </location>
</feature>
<protein>
    <submittedName>
        <fullName evidence="2">Uncharacterized protein</fullName>
    </submittedName>
</protein>
<comment type="caution">
    <text evidence="2">The sequence shown here is derived from an EMBL/GenBank/DDBJ whole genome shotgun (WGS) entry which is preliminary data.</text>
</comment>
<accession>A0A164V269</accession>